<evidence type="ECO:0000313" key="2">
    <source>
        <dbReference type="Proteomes" id="UP001291653"/>
    </source>
</evidence>
<dbReference type="Proteomes" id="UP001291653">
    <property type="component" value="Unassembled WGS sequence"/>
</dbReference>
<dbReference type="EMBL" id="BSBI01000006">
    <property type="protein sequence ID" value="GLF95914.1"/>
    <property type="molecule type" value="Genomic_DNA"/>
</dbReference>
<evidence type="ECO:0000313" key="1">
    <source>
        <dbReference type="EMBL" id="GLF95914.1"/>
    </source>
</evidence>
<dbReference type="RefSeq" id="WP_323447959.1">
    <property type="nucleotide sequence ID" value="NZ_BSBI01000006.1"/>
</dbReference>
<proteinExistence type="predicted"/>
<sequence length="208" mass="23144">MGTQGDRIFRITAERGFPDPWLSFGDSLCDEAALSTELTRAIGRARKEPAAGTRAEVTRVFVAKEANLRHCAGILEQVIGDYDASGMWGVLDERVGRLDIADVLETWGRTQALHPFPVVLKSLEFNWGYMKECGVRAFYEMTRGYVARLQENTGRWHAAWDGEVETGVVDRITSIECDLASIEAPMHCDVCKKTITALLYLDGEPAVM</sequence>
<comment type="caution">
    <text evidence="1">The sequence shown here is derived from an EMBL/GenBank/DDBJ whole genome shotgun (WGS) entry which is preliminary data.</text>
</comment>
<organism evidence="1 2">
    <name type="scientific">Streptomyces yaizuensis</name>
    <dbReference type="NCBI Taxonomy" id="2989713"/>
    <lineage>
        <taxon>Bacteria</taxon>
        <taxon>Bacillati</taxon>
        <taxon>Actinomycetota</taxon>
        <taxon>Actinomycetes</taxon>
        <taxon>Kitasatosporales</taxon>
        <taxon>Streptomycetaceae</taxon>
        <taxon>Streptomyces</taxon>
    </lineage>
</organism>
<accession>A0ABQ5NZX6</accession>
<keyword evidence="2" id="KW-1185">Reference proteome</keyword>
<protein>
    <submittedName>
        <fullName evidence="1">Uncharacterized protein</fullName>
    </submittedName>
</protein>
<reference evidence="1 2" key="1">
    <citation type="submission" date="2022-10" db="EMBL/GenBank/DDBJ databases">
        <title>Draft genome sequence of Streptomyces sp. YSPA8.</title>
        <authorList>
            <person name="Moriuchi R."/>
            <person name="Dohra H."/>
            <person name="Yamamura H."/>
            <person name="Kodani S."/>
        </authorList>
    </citation>
    <scope>NUCLEOTIDE SEQUENCE [LARGE SCALE GENOMIC DNA]</scope>
    <source>
        <strain evidence="1 2">YSPA8</strain>
    </source>
</reference>
<gene>
    <name evidence="1" type="ORF">SYYSPA8_16475</name>
</gene>
<name>A0ABQ5NZX6_9ACTN</name>